<evidence type="ECO:0000313" key="2">
    <source>
        <dbReference type="EMBL" id="KKK66281.1"/>
    </source>
</evidence>
<comment type="caution">
    <text evidence="2">The sequence shown here is derived from an EMBL/GenBank/DDBJ whole genome shotgun (WGS) entry which is preliminary data.</text>
</comment>
<gene>
    <name evidence="2" type="ORF">LCGC14_2965690</name>
</gene>
<evidence type="ECO:0008006" key="3">
    <source>
        <dbReference type="Google" id="ProtNLM"/>
    </source>
</evidence>
<name>A0A0F9A270_9ZZZZ</name>
<proteinExistence type="predicted"/>
<accession>A0A0F9A270</accession>
<protein>
    <recommendedName>
        <fullName evidence="3">Glycosyltransferase RgtA/B/C/D-like domain-containing protein</fullName>
    </recommendedName>
</protein>
<feature type="transmembrane region" description="Helical" evidence="1">
    <location>
        <begin position="204"/>
        <end position="227"/>
    </location>
</feature>
<keyword evidence="1" id="KW-1133">Transmembrane helix</keyword>
<feature type="transmembrane region" description="Helical" evidence="1">
    <location>
        <begin position="172"/>
        <end position="198"/>
    </location>
</feature>
<dbReference type="EMBL" id="LAZR01060150">
    <property type="protein sequence ID" value="KKK66281.1"/>
    <property type="molecule type" value="Genomic_DNA"/>
</dbReference>
<keyword evidence="1" id="KW-0812">Transmembrane</keyword>
<reference evidence="2" key="1">
    <citation type="journal article" date="2015" name="Nature">
        <title>Complex archaea that bridge the gap between prokaryotes and eukaryotes.</title>
        <authorList>
            <person name="Spang A."/>
            <person name="Saw J.H."/>
            <person name="Jorgensen S.L."/>
            <person name="Zaremba-Niedzwiedzka K."/>
            <person name="Martijn J."/>
            <person name="Lind A.E."/>
            <person name="van Eijk R."/>
            <person name="Schleper C."/>
            <person name="Guy L."/>
            <person name="Ettema T.J."/>
        </authorList>
    </citation>
    <scope>NUCLEOTIDE SEQUENCE</scope>
</reference>
<feature type="non-terminal residue" evidence="2">
    <location>
        <position position="300"/>
    </location>
</feature>
<feature type="transmembrane region" description="Helical" evidence="1">
    <location>
        <begin position="239"/>
        <end position="256"/>
    </location>
</feature>
<sequence>MLNKLISNDLWPFALVFAVGLITFVSYLFFPTYLGYDSYFFLDNVCRNGEHFNDAPVPSVPFYNYLANLAFNVLPCDIIVLKLLFTSLFTISLLIIYYISRLEHGKDAWMAIPFTLVFPVFILNSLKIENDPLAYPLMFASFYFFFKYLKSKPPEVPTVFGKIRFKGFSNNYLYLVASLGLLFLATLFWGGSLYYLFYYSIFELGLLVIAIPLLLFLFVEIVFAILPNFGVDENNPFRFVRQVAVFFTIFLLSNNIRSIPKNKWVMALPLLIIGLLSPKFLILLTPLVPLLLIHAWKNAS</sequence>
<feature type="transmembrane region" description="Helical" evidence="1">
    <location>
        <begin position="78"/>
        <end position="99"/>
    </location>
</feature>
<keyword evidence="1" id="KW-0472">Membrane</keyword>
<organism evidence="2">
    <name type="scientific">marine sediment metagenome</name>
    <dbReference type="NCBI Taxonomy" id="412755"/>
    <lineage>
        <taxon>unclassified sequences</taxon>
        <taxon>metagenomes</taxon>
        <taxon>ecological metagenomes</taxon>
    </lineage>
</organism>
<feature type="transmembrane region" description="Helical" evidence="1">
    <location>
        <begin position="12"/>
        <end position="30"/>
    </location>
</feature>
<dbReference type="AlphaFoldDB" id="A0A0F9A270"/>
<evidence type="ECO:0000256" key="1">
    <source>
        <dbReference type="SAM" id="Phobius"/>
    </source>
</evidence>
<feature type="transmembrane region" description="Helical" evidence="1">
    <location>
        <begin position="268"/>
        <end position="293"/>
    </location>
</feature>